<dbReference type="OrthoDB" id="2779451at2759"/>
<proteinExistence type="predicted"/>
<comment type="caution">
    <text evidence="3">The sequence shown here is derived from an EMBL/GenBank/DDBJ whole genome shotgun (WGS) entry which is preliminary data.</text>
</comment>
<gene>
    <name evidence="3" type="ORF">TRAPUB_9338</name>
</gene>
<name>A0A1M2W2Y7_TRAPU</name>
<feature type="region of interest" description="Disordered" evidence="1">
    <location>
        <begin position="36"/>
        <end position="56"/>
    </location>
</feature>
<organism evidence="3 4">
    <name type="scientific">Trametes pubescens</name>
    <name type="common">White-rot fungus</name>
    <dbReference type="NCBI Taxonomy" id="154538"/>
    <lineage>
        <taxon>Eukaryota</taxon>
        <taxon>Fungi</taxon>
        <taxon>Dikarya</taxon>
        <taxon>Basidiomycota</taxon>
        <taxon>Agaricomycotina</taxon>
        <taxon>Agaricomycetes</taxon>
        <taxon>Polyporales</taxon>
        <taxon>Polyporaceae</taxon>
        <taxon>Trametes</taxon>
    </lineage>
</organism>
<dbReference type="Proteomes" id="UP000184267">
    <property type="component" value="Unassembled WGS sequence"/>
</dbReference>
<evidence type="ECO:0000256" key="1">
    <source>
        <dbReference type="SAM" id="MobiDB-lite"/>
    </source>
</evidence>
<keyword evidence="2" id="KW-1133">Transmembrane helix</keyword>
<protein>
    <submittedName>
        <fullName evidence="3">Uncharacterized protein</fullName>
    </submittedName>
</protein>
<keyword evidence="2" id="KW-0472">Membrane</keyword>
<evidence type="ECO:0000313" key="3">
    <source>
        <dbReference type="EMBL" id="OJT14227.1"/>
    </source>
</evidence>
<reference evidence="3 4" key="1">
    <citation type="submission" date="2016-10" db="EMBL/GenBank/DDBJ databases">
        <title>Genome sequence of the basidiomycete white-rot fungus Trametes pubescens.</title>
        <authorList>
            <person name="Makela M.R."/>
            <person name="Granchi Z."/>
            <person name="Peng M."/>
            <person name="De Vries R.P."/>
            <person name="Grigoriev I."/>
            <person name="Riley R."/>
            <person name="Hilden K."/>
        </authorList>
    </citation>
    <scope>NUCLEOTIDE SEQUENCE [LARGE SCALE GENOMIC DNA]</scope>
    <source>
        <strain evidence="3 4">FBCC735</strain>
    </source>
</reference>
<feature type="transmembrane region" description="Helical" evidence="2">
    <location>
        <begin position="12"/>
        <end position="29"/>
    </location>
</feature>
<dbReference type="AlphaFoldDB" id="A0A1M2W2Y7"/>
<dbReference type="OMA" id="QHDNPLV"/>
<keyword evidence="4" id="KW-1185">Reference proteome</keyword>
<evidence type="ECO:0000256" key="2">
    <source>
        <dbReference type="SAM" id="Phobius"/>
    </source>
</evidence>
<keyword evidence="2" id="KW-0812">Transmembrane</keyword>
<dbReference type="EMBL" id="MNAD01000321">
    <property type="protein sequence ID" value="OJT14227.1"/>
    <property type="molecule type" value="Genomic_DNA"/>
</dbReference>
<evidence type="ECO:0000313" key="4">
    <source>
        <dbReference type="Proteomes" id="UP000184267"/>
    </source>
</evidence>
<accession>A0A1M2W2Y7</accession>
<sequence>MAAPQNKFPNPFIFLGISALSFAAFYATLKYRSITHPASAQPRQHDNPLVPPRHKD</sequence>